<keyword evidence="6 7" id="KW-0472">Membrane</keyword>
<feature type="domain" description="ABC transmembrane type-1" evidence="8">
    <location>
        <begin position="87"/>
        <end position="301"/>
    </location>
</feature>
<evidence type="ECO:0000313" key="10">
    <source>
        <dbReference type="Proteomes" id="UP000244962"/>
    </source>
</evidence>
<feature type="transmembrane region" description="Helical" evidence="7">
    <location>
        <begin position="125"/>
        <end position="145"/>
    </location>
</feature>
<dbReference type="Pfam" id="PF00528">
    <property type="entry name" value="BPD_transp_1"/>
    <property type="match status" value="1"/>
</dbReference>
<comment type="caution">
    <text evidence="9">The sequence shown here is derived from an EMBL/GenBank/DDBJ whole genome shotgun (WGS) entry which is preliminary data.</text>
</comment>
<keyword evidence="2 7" id="KW-0813">Transport</keyword>
<dbReference type="GO" id="GO:0055085">
    <property type="term" value="P:transmembrane transport"/>
    <property type="evidence" value="ECO:0007669"/>
    <property type="project" value="InterPro"/>
</dbReference>
<dbReference type="OrthoDB" id="3210259at2"/>
<evidence type="ECO:0000313" key="9">
    <source>
        <dbReference type="EMBL" id="PWC06419.1"/>
    </source>
</evidence>
<dbReference type="InterPro" id="IPR051393">
    <property type="entry name" value="ABC_transporter_permease"/>
</dbReference>
<keyword evidence="3" id="KW-1003">Cell membrane</keyword>
<dbReference type="EMBL" id="QEFB01000013">
    <property type="protein sequence ID" value="PWC06419.1"/>
    <property type="molecule type" value="Genomic_DNA"/>
</dbReference>
<organism evidence="9 10">
    <name type="scientific">Mycetocola zhujimingii</name>
    <dbReference type="NCBI Taxonomy" id="2079792"/>
    <lineage>
        <taxon>Bacteria</taxon>
        <taxon>Bacillati</taxon>
        <taxon>Actinomycetota</taxon>
        <taxon>Actinomycetes</taxon>
        <taxon>Micrococcales</taxon>
        <taxon>Microbacteriaceae</taxon>
        <taxon>Mycetocola</taxon>
    </lineage>
</organism>
<comment type="similarity">
    <text evidence="7">Belongs to the binding-protein-dependent transport system permease family.</text>
</comment>
<evidence type="ECO:0000256" key="7">
    <source>
        <dbReference type="RuleBase" id="RU363032"/>
    </source>
</evidence>
<dbReference type="SUPFAM" id="SSF161098">
    <property type="entry name" value="MetI-like"/>
    <property type="match status" value="1"/>
</dbReference>
<name>A0A2U1TC04_9MICO</name>
<reference evidence="10" key="1">
    <citation type="submission" date="2018-04" db="EMBL/GenBank/DDBJ databases">
        <authorList>
            <person name="Liu S."/>
            <person name="Wang Z."/>
            <person name="Li J."/>
        </authorList>
    </citation>
    <scope>NUCLEOTIDE SEQUENCE [LARGE SCALE GENOMIC DNA]</scope>
    <source>
        <strain evidence="10">622</strain>
    </source>
</reference>
<keyword evidence="10" id="KW-1185">Reference proteome</keyword>
<evidence type="ECO:0000259" key="8">
    <source>
        <dbReference type="PROSITE" id="PS50928"/>
    </source>
</evidence>
<dbReference type="CDD" id="cd06261">
    <property type="entry name" value="TM_PBP2"/>
    <property type="match status" value="1"/>
</dbReference>
<dbReference type="Proteomes" id="UP000244962">
    <property type="component" value="Unassembled WGS sequence"/>
</dbReference>
<feature type="transmembrane region" description="Helical" evidence="7">
    <location>
        <begin position="31"/>
        <end position="54"/>
    </location>
</feature>
<comment type="subcellular location">
    <subcellularLocation>
        <location evidence="1 7">Cell membrane</location>
        <topology evidence="1 7">Multi-pass membrane protein</topology>
    </subcellularLocation>
</comment>
<dbReference type="PROSITE" id="PS50928">
    <property type="entry name" value="ABC_TM1"/>
    <property type="match status" value="1"/>
</dbReference>
<feature type="transmembrane region" description="Helical" evidence="7">
    <location>
        <begin position="282"/>
        <end position="304"/>
    </location>
</feature>
<sequence>MSTTPQLQHPVRPPTVKRGASLERKHARFGWVFLAPFAIVFLVFLVLPLVYAFWMSLHTNTLAGGEQFAGLANYVKAFTDERFLSGMVRVAAFAVVFVPLQIGLALVFALILDDIRTRLSRFTRLLIFVPYAIPGVIGALMWGFLYSPSFGPLVTVFEFLNTQAPDLLSRDSIFWSLTNIVTWQWTGYYMIIIYASLQSIDPAIYEAARIDGATKLQTALHIKVPIVASSLVLTVVFSLIGTLQFFTEPQVLAPLAGNAIDAAYTPNLYAYNLAFSYQQFNYASAISFALGLMVFLASIIFLIATRKKSGLR</sequence>
<dbReference type="InterPro" id="IPR035906">
    <property type="entry name" value="MetI-like_sf"/>
</dbReference>
<dbReference type="KEGG" id="myl:C3E77_14180"/>
<evidence type="ECO:0000256" key="3">
    <source>
        <dbReference type="ARBA" id="ARBA00022475"/>
    </source>
</evidence>
<dbReference type="GO" id="GO:0005886">
    <property type="term" value="C:plasma membrane"/>
    <property type="evidence" value="ECO:0007669"/>
    <property type="project" value="UniProtKB-SubCell"/>
</dbReference>
<dbReference type="PANTHER" id="PTHR30193">
    <property type="entry name" value="ABC TRANSPORTER PERMEASE PROTEIN"/>
    <property type="match status" value="1"/>
</dbReference>
<protein>
    <submittedName>
        <fullName evidence="9">Sugar ABC transporter permease</fullName>
    </submittedName>
</protein>
<dbReference type="RefSeq" id="WP_108392516.1">
    <property type="nucleotide sequence ID" value="NZ_CP026949.1"/>
</dbReference>
<dbReference type="AlphaFoldDB" id="A0A2U1TC04"/>
<proteinExistence type="inferred from homology"/>
<feature type="transmembrane region" description="Helical" evidence="7">
    <location>
        <begin position="90"/>
        <end position="113"/>
    </location>
</feature>
<evidence type="ECO:0000256" key="1">
    <source>
        <dbReference type="ARBA" id="ARBA00004651"/>
    </source>
</evidence>
<keyword evidence="4 7" id="KW-0812">Transmembrane</keyword>
<dbReference type="PANTHER" id="PTHR30193:SF41">
    <property type="entry name" value="DIACETYLCHITOBIOSE UPTAKE SYSTEM PERMEASE PROTEIN NGCF"/>
    <property type="match status" value="1"/>
</dbReference>
<dbReference type="Gene3D" id="1.10.3720.10">
    <property type="entry name" value="MetI-like"/>
    <property type="match status" value="1"/>
</dbReference>
<feature type="transmembrane region" description="Helical" evidence="7">
    <location>
        <begin position="226"/>
        <end position="246"/>
    </location>
</feature>
<evidence type="ECO:0000256" key="4">
    <source>
        <dbReference type="ARBA" id="ARBA00022692"/>
    </source>
</evidence>
<dbReference type="InterPro" id="IPR000515">
    <property type="entry name" value="MetI-like"/>
</dbReference>
<keyword evidence="5 7" id="KW-1133">Transmembrane helix</keyword>
<accession>A0A2U1TC04</accession>
<gene>
    <name evidence="9" type="ORF">DF223_12565</name>
</gene>
<evidence type="ECO:0000256" key="2">
    <source>
        <dbReference type="ARBA" id="ARBA00022448"/>
    </source>
</evidence>
<evidence type="ECO:0000256" key="5">
    <source>
        <dbReference type="ARBA" id="ARBA00022989"/>
    </source>
</evidence>
<evidence type="ECO:0000256" key="6">
    <source>
        <dbReference type="ARBA" id="ARBA00023136"/>
    </source>
</evidence>